<keyword evidence="1" id="KW-1133">Transmembrane helix</keyword>
<protein>
    <recommendedName>
        <fullName evidence="4">ABC transporter ATP-binding protein</fullName>
    </recommendedName>
</protein>
<name>A0ABV5UVL0_9MICC</name>
<keyword evidence="1" id="KW-0812">Transmembrane</keyword>
<evidence type="ECO:0000313" key="3">
    <source>
        <dbReference type="Proteomes" id="UP001589536"/>
    </source>
</evidence>
<comment type="caution">
    <text evidence="2">The sequence shown here is derived from an EMBL/GenBank/DDBJ whole genome shotgun (WGS) entry which is preliminary data.</text>
</comment>
<accession>A0ABV5UVL0</accession>
<reference evidence="2 3" key="1">
    <citation type="submission" date="2024-09" db="EMBL/GenBank/DDBJ databases">
        <authorList>
            <person name="Sun Q."/>
            <person name="Mori K."/>
        </authorList>
    </citation>
    <scope>NUCLEOTIDE SEQUENCE [LARGE SCALE GENOMIC DNA]</scope>
    <source>
        <strain evidence="2 3">JCM 13519</strain>
    </source>
</reference>
<dbReference type="RefSeq" id="WP_028267736.1">
    <property type="nucleotide sequence ID" value="NZ_BAABED010000001.1"/>
</dbReference>
<keyword evidence="3" id="KW-1185">Reference proteome</keyword>
<feature type="transmembrane region" description="Helical" evidence="1">
    <location>
        <begin position="71"/>
        <end position="94"/>
    </location>
</feature>
<evidence type="ECO:0008006" key="4">
    <source>
        <dbReference type="Google" id="ProtNLM"/>
    </source>
</evidence>
<keyword evidence="1" id="KW-0472">Membrane</keyword>
<sequence>MLTLQPRQRVGHDILLARHGNHISSMRFDRANDRIVALLDDGSVDSAPNMITPLLQMPETFRSVMRSDWKLLLAVSSAMLAVGTLAMLLSFGMIGGMGAQQLRDLALSYTAY</sequence>
<gene>
    <name evidence="2" type="ORF">ACFFPI_19205</name>
</gene>
<evidence type="ECO:0000313" key="2">
    <source>
        <dbReference type="EMBL" id="MFB9716231.1"/>
    </source>
</evidence>
<dbReference type="Proteomes" id="UP001589536">
    <property type="component" value="Unassembled WGS sequence"/>
</dbReference>
<organism evidence="2 3">
    <name type="scientific">Arthrobacter methylotrophus</name>
    <dbReference type="NCBI Taxonomy" id="121291"/>
    <lineage>
        <taxon>Bacteria</taxon>
        <taxon>Bacillati</taxon>
        <taxon>Actinomycetota</taxon>
        <taxon>Actinomycetes</taxon>
        <taxon>Micrococcales</taxon>
        <taxon>Micrococcaceae</taxon>
        <taxon>Arthrobacter</taxon>
    </lineage>
</organism>
<proteinExistence type="predicted"/>
<evidence type="ECO:0000256" key="1">
    <source>
        <dbReference type="SAM" id="Phobius"/>
    </source>
</evidence>
<dbReference type="EMBL" id="JBHMBH010000042">
    <property type="protein sequence ID" value="MFB9716231.1"/>
    <property type="molecule type" value="Genomic_DNA"/>
</dbReference>